<feature type="region of interest" description="Disordered" evidence="5">
    <location>
        <begin position="1"/>
        <end position="80"/>
    </location>
</feature>
<dbReference type="Proteomes" id="UP001652580">
    <property type="component" value="Chromosome 19"/>
</dbReference>
<dbReference type="PROSITE" id="PS00108">
    <property type="entry name" value="PROTEIN_KINASE_ST"/>
    <property type="match status" value="1"/>
</dbReference>
<evidence type="ECO:0000256" key="2">
    <source>
        <dbReference type="ARBA" id="ARBA00022840"/>
    </source>
</evidence>
<evidence type="ECO:0000256" key="1">
    <source>
        <dbReference type="ARBA" id="ARBA00022741"/>
    </source>
</evidence>
<dbReference type="SUPFAM" id="SSF56112">
    <property type="entry name" value="Protein kinase-like (PK-like)"/>
    <property type="match status" value="1"/>
</dbReference>
<dbReference type="InterPro" id="IPR017441">
    <property type="entry name" value="Protein_kinase_ATP_BS"/>
</dbReference>
<dbReference type="InterPro" id="IPR008271">
    <property type="entry name" value="Ser/Thr_kinase_AS"/>
</dbReference>
<sequence length="426" mass="46941">MERRDPENQEDGDPEVRSRRQGRERQRQREMQEVERARGQTQRDTHRENQKRQGNRETSKTQKNANPRTQSEAKTPGGNEDTATALQRLVELTATRVTPVRKLRVQYHLIRKLGSGSYGHVLLARPRQGAGPVVALKLLPRDSVLRTTFLREFCVGRCVSLHPGIIQTLAGPLETPRHFAFAQEYAPCGDLSGMLEEQGLPELQVKRVVAQVAGALDFLHGRGLVHADVKPGNVLVFDPVCSRVALGDLGLTRPEGSPTSAPPWPLPSAPPELCLLLPPETLPLRPAVDSWGLGVLLFCAAIACFPWDVALAPDPEFEAFAGWMINRPQPLQPPPPWDQFAPPALALLQGLLDLDHETRRPPLAVLDFLGDDWGLKNKERPGCLGSMCSEVGEEEEEGGASLEEWSEEEENDDKDGGRTGTDGGEP</sequence>
<evidence type="ECO:0000259" key="6">
    <source>
        <dbReference type="PROSITE" id="PS50011"/>
    </source>
</evidence>
<keyword evidence="4" id="KW-0723">Serine/threonine-protein kinase</keyword>
<accession>A0ABM3SKG6</accession>
<dbReference type="InterPro" id="IPR000719">
    <property type="entry name" value="Prot_kinase_dom"/>
</dbReference>
<protein>
    <submittedName>
        <fullName evidence="8">Uncharacterized serine/threonine-protein kinase SBK3 isoform X1</fullName>
    </submittedName>
</protein>
<keyword evidence="1 3" id="KW-0547">Nucleotide-binding</keyword>
<feature type="compositionally biased region" description="Acidic residues" evidence="5">
    <location>
        <begin position="391"/>
        <end position="413"/>
    </location>
</feature>
<evidence type="ECO:0000313" key="7">
    <source>
        <dbReference type="Proteomes" id="UP001652580"/>
    </source>
</evidence>
<dbReference type="GeneID" id="103002021"/>
<dbReference type="Pfam" id="PF00069">
    <property type="entry name" value="Pkinase"/>
    <property type="match status" value="1"/>
</dbReference>
<dbReference type="PANTHER" id="PTHR24359">
    <property type="entry name" value="SERINE/THREONINE-PROTEIN KINASE SBK1"/>
    <property type="match status" value="1"/>
</dbReference>
<dbReference type="RefSeq" id="XP_057390329.1">
    <property type="nucleotide sequence ID" value="XM_057534346.1"/>
</dbReference>
<reference evidence="8" key="1">
    <citation type="submission" date="2025-08" db="UniProtKB">
        <authorList>
            <consortium name="RefSeq"/>
        </authorList>
    </citation>
    <scope>IDENTIFICATION</scope>
</reference>
<dbReference type="Gene3D" id="3.30.200.20">
    <property type="entry name" value="Phosphorylase Kinase, domain 1"/>
    <property type="match status" value="1"/>
</dbReference>
<feature type="compositionally biased region" description="Polar residues" evidence="5">
    <location>
        <begin position="61"/>
        <end position="73"/>
    </location>
</feature>
<feature type="region of interest" description="Disordered" evidence="5">
    <location>
        <begin position="384"/>
        <end position="426"/>
    </location>
</feature>
<keyword evidence="2 3" id="KW-0067">ATP-binding</keyword>
<dbReference type="PANTHER" id="PTHR24359:SF39">
    <property type="entry name" value="PROTEIN KINASE DOMAIN-CONTAINING PROTEIN"/>
    <property type="match status" value="1"/>
</dbReference>
<organism evidence="7 8">
    <name type="scientific">Balaenoptera acutorostrata</name>
    <name type="common">Common minke whale</name>
    <name type="synonym">Balaena rostrata</name>
    <dbReference type="NCBI Taxonomy" id="9767"/>
    <lineage>
        <taxon>Eukaryota</taxon>
        <taxon>Metazoa</taxon>
        <taxon>Chordata</taxon>
        <taxon>Craniata</taxon>
        <taxon>Vertebrata</taxon>
        <taxon>Euteleostomi</taxon>
        <taxon>Mammalia</taxon>
        <taxon>Eutheria</taxon>
        <taxon>Laurasiatheria</taxon>
        <taxon>Artiodactyla</taxon>
        <taxon>Whippomorpha</taxon>
        <taxon>Cetacea</taxon>
        <taxon>Mysticeti</taxon>
        <taxon>Balaenopteridae</taxon>
        <taxon>Balaenoptera</taxon>
    </lineage>
</organism>
<dbReference type="Gene3D" id="1.10.510.10">
    <property type="entry name" value="Transferase(Phosphotransferase) domain 1"/>
    <property type="match status" value="1"/>
</dbReference>
<name>A0ABM3SKG6_BALAC</name>
<keyword evidence="7" id="KW-1185">Reference proteome</keyword>
<dbReference type="SMART" id="SM00220">
    <property type="entry name" value="S_TKc"/>
    <property type="match status" value="1"/>
</dbReference>
<evidence type="ECO:0000256" key="3">
    <source>
        <dbReference type="PROSITE-ProRule" id="PRU10141"/>
    </source>
</evidence>
<dbReference type="PROSITE" id="PS50011">
    <property type="entry name" value="PROTEIN_KINASE_DOM"/>
    <property type="match status" value="1"/>
</dbReference>
<feature type="binding site" evidence="3">
    <location>
        <position position="137"/>
    </location>
    <ligand>
        <name>ATP</name>
        <dbReference type="ChEBI" id="CHEBI:30616"/>
    </ligand>
</feature>
<comment type="similarity">
    <text evidence="4">Belongs to the protein kinase superfamily.</text>
</comment>
<feature type="domain" description="Protein kinase" evidence="6">
    <location>
        <begin position="107"/>
        <end position="374"/>
    </location>
</feature>
<keyword evidence="8" id="KW-0808">Transferase</keyword>
<dbReference type="InterPro" id="IPR011009">
    <property type="entry name" value="Kinase-like_dom_sf"/>
</dbReference>
<evidence type="ECO:0000256" key="5">
    <source>
        <dbReference type="SAM" id="MobiDB-lite"/>
    </source>
</evidence>
<dbReference type="PROSITE" id="PS00107">
    <property type="entry name" value="PROTEIN_KINASE_ATP"/>
    <property type="match status" value="1"/>
</dbReference>
<proteinExistence type="inferred from homology"/>
<gene>
    <name evidence="8" type="primary">SBK3</name>
</gene>
<keyword evidence="8" id="KW-0418">Kinase</keyword>
<evidence type="ECO:0000256" key="4">
    <source>
        <dbReference type="RuleBase" id="RU000304"/>
    </source>
</evidence>
<dbReference type="GO" id="GO:0016301">
    <property type="term" value="F:kinase activity"/>
    <property type="evidence" value="ECO:0007669"/>
    <property type="project" value="UniProtKB-KW"/>
</dbReference>
<feature type="compositionally biased region" description="Basic and acidic residues" evidence="5">
    <location>
        <begin position="14"/>
        <end position="60"/>
    </location>
</feature>
<evidence type="ECO:0000313" key="8">
    <source>
        <dbReference type="RefSeq" id="XP_057390329.1"/>
    </source>
</evidence>